<keyword evidence="3" id="KW-0274">FAD</keyword>
<keyword evidence="2" id="KW-0285">Flavoprotein</keyword>
<keyword evidence="5" id="KW-0503">Monooxygenase</keyword>
<feature type="compositionally biased region" description="Basic and acidic residues" evidence="6">
    <location>
        <begin position="388"/>
        <end position="412"/>
    </location>
</feature>
<dbReference type="Proteomes" id="UP001056012">
    <property type="component" value="Chromosome 1"/>
</dbReference>
<feature type="domain" description="FAD-binding" evidence="7">
    <location>
        <begin position="2"/>
        <end position="346"/>
    </location>
</feature>
<dbReference type="InterPro" id="IPR002938">
    <property type="entry name" value="FAD-bd"/>
</dbReference>
<evidence type="ECO:0000259" key="7">
    <source>
        <dbReference type="Pfam" id="PF01494"/>
    </source>
</evidence>
<protein>
    <recommendedName>
        <fullName evidence="7">FAD-binding domain-containing protein</fullName>
    </recommendedName>
</protein>
<evidence type="ECO:0000256" key="2">
    <source>
        <dbReference type="ARBA" id="ARBA00022630"/>
    </source>
</evidence>
<evidence type="ECO:0000256" key="5">
    <source>
        <dbReference type="ARBA" id="ARBA00023033"/>
    </source>
</evidence>
<sequence>MQIIIIGAGLAGLSTALALSHSLSRTNSRHHILLLESAPHLAEVGAGVQLTPVATRFFLRCGLGPALLAASAVPSSWYLRRGSDGEVLNRVPMDRFEEWYGAPYVVVHRADLHRILWEALVARQEKGAAVEVEMRLGTRVVEYGVEEGWVQVQGGERLEADLVVACDGVNSSARGELMRRLGAQQQEWVVGTGMAAYRVMADVKQVRADALTRDIVEEHAGNCWADTDKLVMTYMIRGSDKLNLVLSHPDTVDTSTWTQAQYQAELARFYSDMDPRVQRLIALASSPVTNWPVHQVRPLPSWTSRAKNFILIGDAAHAMAFYLSMGVSLAIEDAAALAATLAHHVTHPDTFSLASAVTLFEDVRKPRAEKISAASQHAGDMLHLGPGPDREKRDRAARRDGAEGEEETRGDPLTEWTSYGITDKRIREWCYGYDVLEEVESKVQK</sequence>
<evidence type="ECO:0000256" key="1">
    <source>
        <dbReference type="ARBA" id="ARBA00007992"/>
    </source>
</evidence>
<dbReference type="SUPFAM" id="SSF54373">
    <property type="entry name" value="FAD-linked reductases, C-terminal domain"/>
    <property type="match status" value="1"/>
</dbReference>
<dbReference type="OrthoDB" id="16820at2759"/>
<gene>
    <name evidence="8" type="ORF">yc1106_00902</name>
</gene>
<dbReference type="SUPFAM" id="SSF51905">
    <property type="entry name" value="FAD/NAD(P)-binding domain"/>
    <property type="match status" value="1"/>
</dbReference>
<comment type="similarity">
    <text evidence="1">Belongs to the paxM FAD-dependent monooxygenase family.</text>
</comment>
<dbReference type="PANTHER" id="PTHR13789">
    <property type="entry name" value="MONOOXYGENASE"/>
    <property type="match status" value="1"/>
</dbReference>
<evidence type="ECO:0000313" key="8">
    <source>
        <dbReference type="EMBL" id="USP73628.1"/>
    </source>
</evidence>
<dbReference type="InterPro" id="IPR050493">
    <property type="entry name" value="FAD-dep_Monooxygenase_BioMet"/>
</dbReference>
<keyword evidence="4" id="KW-0560">Oxidoreductase</keyword>
<evidence type="ECO:0000256" key="6">
    <source>
        <dbReference type="SAM" id="MobiDB-lite"/>
    </source>
</evidence>
<proteinExistence type="inferred from homology"/>
<evidence type="ECO:0000256" key="4">
    <source>
        <dbReference type="ARBA" id="ARBA00023002"/>
    </source>
</evidence>
<dbReference type="AlphaFoldDB" id="A0A9Q9DN97"/>
<evidence type="ECO:0000313" key="9">
    <source>
        <dbReference type="Proteomes" id="UP001056012"/>
    </source>
</evidence>
<dbReference type="VEuPathDB" id="FungiDB:yc1106_00902"/>
<dbReference type="Gene3D" id="3.50.50.60">
    <property type="entry name" value="FAD/NAD(P)-binding domain"/>
    <property type="match status" value="1"/>
</dbReference>
<organism evidence="8 9">
    <name type="scientific">Curvularia clavata</name>
    <dbReference type="NCBI Taxonomy" id="95742"/>
    <lineage>
        <taxon>Eukaryota</taxon>
        <taxon>Fungi</taxon>
        <taxon>Dikarya</taxon>
        <taxon>Ascomycota</taxon>
        <taxon>Pezizomycotina</taxon>
        <taxon>Dothideomycetes</taxon>
        <taxon>Pleosporomycetidae</taxon>
        <taxon>Pleosporales</taxon>
        <taxon>Pleosporineae</taxon>
        <taxon>Pleosporaceae</taxon>
        <taxon>Curvularia</taxon>
    </lineage>
</organism>
<feature type="region of interest" description="Disordered" evidence="6">
    <location>
        <begin position="370"/>
        <end position="417"/>
    </location>
</feature>
<dbReference type="Pfam" id="PF01494">
    <property type="entry name" value="FAD_binding_3"/>
    <property type="match status" value="1"/>
</dbReference>
<evidence type="ECO:0000256" key="3">
    <source>
        <dbReference type="ARBA" id="ARBA00022827"/>
    </source>
</evidence>
<dbReference type="InterPro" id="IPR036188">
    <property type="entry name" value="FAD/NAD-bd_sf"/>
</dbReference>
<reference evidence="8" key="1">
    <citation type="submission" date="2021-12" db="EMBL/GenBank/DDBJ databases">
        <title>Curvularia clavata genome.</title>
        <authorList>
            <person name="Cao Y."/>
        </authorList>
    </citation>
    <scope>NUCLEOTIDE SEQUENCE</scope>
    <source>
        <strain evidence="8">Yc1106</strain>
    </source>
</reference>
<dbReference type="PANTHER" id="PTHR13789:SF147">
    <property type="entry name" value="PUTATIVE (AFU_ORTHOLOGUE AFUA_2G01950)-RELATED"/>
    <property type="match status" value="1"/>
</dbReference>
<dbReference type="PRINTS" id="PR00420">
    <property type="entry name" value="RNGMNOXGNASE"/>
</dbReference>
<dbReference type="EMBL" id="CP089274">
    <property type="protein sequence ID" value="USP73628.1"/>
    <property type="molecule type" value="Genomic_DNA"/>
</dbReference>
<accession>A0A9Q9DN97</accession>
<name>A0A9Q9DN97_CURCL</name>
<dbReference type="GO" id="GO:0004497">
    <property type="term" value="F:monooxygenase activity"/>
    <property type="evidence" value="ECO:0007669"/>
    <property type="project" value="UniProtKB-KW"/>
</dbReference>
<dbReference type="GO" id="GO:0071949">
    <property type="term" value="F:FAD binding"/>
    <property type="evidence" value="ECO:0007669"/>
    <property type="project" value="InterPro"/>
</dbReference>
<keyword evidence="9" id="KW-1185">Reference proteome</keyword>